<name>A0A4R6IBX3_9SPHI</name>
<evidence type="ECO:0000256" key="6">
    <source>
        <dbReference type="ARBA" id="ARBA00023136"/>
    </source>
</evidence>
<dbReference type="Proteomes" id="UP000295499">
    <property type="component" value="Unassembled WGS sequence"/>
</dbReference>
<comment type="similarity">
    <text evidence="8 9">Belongs to the TonB-dependent receptor family.</text>
</comment>
<accession>A0A4R6IBX3</accession>
<evidence type="ECO:0000256" key="8">
    <source>
        <dbReference type="PROSITE-ProRule" id="PRU01360"/>
    </source>
</evidence>
<proteinExistence type="inferred from homology"/>
<dbReference type="SUPFAM" id="SSF49464">
    <property type="entry name" value="Carboxypeptidase regulatory domain-like"/>
    <property type="match status" value="1"/>
</dbReference>
<feature type="signal peptide" evidence="10">
    <location>
        <begin position="1"/>
        <end position="24"/>
    </location>
</feature>
<dbReference type="Pfam" id="PF13715">
    <property type="entry name" value="CarbopepD_reg_2"/>
    <property type="match status" value="1"/>
</dbReference>
<dbReference type="InterPro" id="IPR023996">
    <property type="entry name" value="TonB-dep_OMP_SusC/RagA"/>
</dbReference>
<dbReference type="Pfam" id="PF00593">
    <property type="entry name" value="TonB_dep_Rec_b-barrel"/>
    <property type="match status" value="1"/>
</dbReference>
<dbReference type="InterPro" id="IPR039426">
    <property type="entry name" value="TonB-dep_rcpt-like"/>
</dbReference>
<evidence type="ECO:0000256" key="7">
    <source>
        <dbReference type="ARBA" id="ARBA00023237"/>
    </source>
</evidence>
<evidence type="ECO:0000256" key="2">
    <source>
        <dbReference type="ARBA" id="ARBA00022448"/>
    </source>
</evidence>
<dbReference type="NCBIfam" id="TIGR04057">
    <property type="entry name" value="SusC_RagA_signa"/>
    <property type="match status" value="1"/>
</dbReference>
<evidence type="ECO:0000259" key="12">
    <source>
        <dbReference type="Pfam" id="PF07715"/>
    </source>
</evidence>
<keyword evidence="10" id="KW-0732">Signal</keyword>
<keyword evidence="5 9" id="KW-0798">TonB box</keyword>
<dbReference type="InterPro" id="IPR036942">
    <property type="entry name" value="Beta-barrel_TonB_sf"/>
</dbReference>
<keyword evidence="7 8" id="KW-0998">Cell outer membrane</keyword>
<sequence>MKRSLTKFSVLTFLCLLFFNSTFAQNITVQGTVTDAADKSAMPSVSVLIKGATTGTQTDANGKYSISVPANSILVFSYVGYTRREIPVSNQTTINVSMSSASQDLQQVVVVGYGTQKRRDVTGAISSVKGDDIARMPATNPVSSLQGKVAGLTVVNSGTPGASPTVRIRGINSTNSANPLYVVDGILSDNIDFLNPGDIESIDLLRDPSSIAIYGLRGANGVIAVTTKRAARGKTSINFQTMFGIQHVTNKIDVTDATGFKKLYSAQLSNLSAAPFDFTNYTGNTDWQDQILRNANINTNTLSISNTGEKSSTLLSIGYNNQDGVVKYDNYKKYIVRLTEEISLNNNIKVGGNITGFRFTSQPSPVSLNSAIWASPIVPIQVNDNTYYSMPSFQRAQVGNPVAALNNRSNVSVNGGYRAVGSIFAEVKFLKDFTFRSTGYIDLGFNNNRSYTPLPFRFVNIGENGAANTTTFDQTARTSVRQEQAEYRSFQQDHTLSYDKTLEGGHKISAIVGFTSIYSASTTQSGSRSDSTVNIPNSPDFWYINVANASNPGNFGGAGSESSSVGAFARVNYSYKDKYLLNATIRRDGSSKFAPQNRWGTFGSVGLGWVVSDEDFFKSIKGIDFLKLRAAWGKLGNANGLADNLYRPGISNAGTAVFGNNVYSSIQAAYIPDPNLHWEVVNGTDLGLDMRALDNRVTAQLNFYNRTTTDILTSLPIPNDSRSYFTNLGKITNKGIEVSLGWNDKIGSDFTYSISPNFSYNKNVVNSIGDNINFQILGNGGVNKTETGNSIGYFYGYKQTGIYQSTADLGKMPRMSNSLPGDIAYEDVNGDGVISPADRTYLGTPFPPYSYGLNVTMGYKGFDMQLEGQGVSGNKIYTQRRTSTFAVLNYESNRLNAWTGGGTSNVEPILDNSRGNNYLFSTYYLEPGDYFRIRTAQLGYTFGPSLFGKTGIQKLRIYVSGQNLKTWTKATGYTPEAQIGNILGGGADNGVYPVPAVYSVGLNVTF</sequence>
<dbReference type="EMBL" id="SNWM01000006">
    <property type="protein sequence ID" value="TDO19720.1"/>
    <property type="molecule type" value="Genomic_DNA"/>
</dbReference>
<dbReference type="InterPro" id="IPR000531">
    <property type="entry name" value="Beta-barrel_TonB"/>
</dbReference>
<keyword evidence="4 8" id="KW-0812">Transmembrane</keyword>
<dbReference type="PROSITE" id="PS52016">
    <property type="entry name" value="TONB_DEPENDENT_REC_3"/>
    <property type="match status" value="1"/>
</dbReference>
<keyword evidence="3 8" id="KW-1134">Transmembrane beta strand</keyword>
<protein>
    <submittedName>
        <fullName evidence="13">TonB-linked SusC/RagA family outer membrane protein</fullName>
    </submittedName>
</protein>
<dbReference type="AlphaFoldDB" id="A0A4R6IBX3"/>
<dbReference type="Gene3D" id="2.60.40.1120">
    <property type="entry name" value="Carboxypeptidase-like, regulatory domain"/>
    <property type="match status" value="1"/>
</dbReference>
<dbReference type="Pfam" id="PF07715">
    <property type="entry name" value="Plug"/>
    <property type="match status" value="1"/>
</dbReference>
<evidence type="ECO:0000256" key="10">
    <source>
        <dbReference type="SAM" id="SignalP"/>
    </source>
</evidence>
<dbReference type="Gene3D" id="2.170.130.10">
    <property type="entry name" value="TonB-dependent receptor, plug domain"/>
    <property type="match status" value="1"/>
</dbReference>
<feature type="chain" id="PRO_5020492217" evidence="10">
    <location>
        <begin position="25"/>
        <end position="1006"/>
    </location>
</feature>
<dbReference type="RefSeq" id="WP_133558934.1">
    <property type="nucleotide sequence ID" value="NZ_SNWM01000006.1"/>
</dbReference>
<evidence type="ECO:0000256" key="4">
    <source>
        <dbReference type="ARBA" id="ARBA00022692"/>
    </source>
</evidence>
<feature type="domain" description="TonB-dependent receptor plug" evidence="12">
    <location>
        <begin position="118"/>
        <end position="222"/>
    </location>
</feature>
<dbReference type="InterPro" id="IPR012910">
    <property type="entry name" value="Plug_dom"/>
</dbReference>
<dbReference type="OrthoDB" id="9768177at2"/>
<reference evidence="13 14" key="1">
    <citation type="submission" date="2019-03" db="EMBL/GenBank/DDBJ databases">
        <title>Genomic Encyclopedia of Archaeal and Bacterial Type Strains, Phase II (KMG-II): from individual species to whole genera.</title>
        <authorList>
            <person name="Goeker M."/>
        </authorList>
    </citation>
    <scope>NUCLEOTIDE SEQUENCE [LARGE SCALE GENOMIC DNA]</scope>
    <source>
        <strain evidence="13 14">DSM 19034</strain>
    </source>
</reference>
<gene>
    <name evidence="13" type="ORF">CLV32_4344</name>
</gene>
<keyword evidence="2 8" id="KW-0813">Transport</keyword>
<dbReference type="InterPro" id="IPR037066">
    <property type="entry name" value="Plug_dom_sf"/>
</dbReference>
<evidence type="ECO:0000313" key="14">
    <source>
        <dbReference type="Proteomes" id="UP000295499"/>
    </source>
</evidence>
<dbReference type="InterPro" id="IPR023997">
    <property type="entry name" value="TonB-dep_OMP_SusC/RagA_CS"/>
</dbReference>
<evidence type="ECO:0000259" key="11">
    <source>
        <dbReference type="Pfam" id="PF00593"/>
    </source>
</evidence>
<feature type="domain" description="TonB-dependent receptor-like beta-barrel" evidence="11">
    <location>
        <begin position="438"/>
        <end position="964"/>
    </location>
</feature>
<evidence type="ECO:0000256" key="5">
    <source>
        <dbReference type="ARBA" id="ARBA00023077"/>
    </source>
</evidence>
<dbReference type="Gene3D" id="2.40.170.20">
    <property type="entry name" value="TonB-dependent receptor, beta-barrel domain"/>
    <property type="match status" value="1"/>
</dbReference>
<dbReference type="InterPro" id="IPR008969">
    <property type="entry name" value="CarboxyPept-like_regulatory"/>
</dbReference>
<dbReference type="GO" id="GO:0009279">
    <property type="term" value="C:cell outer membrane"/>
    <property type="evidence" value="ECO:0007669"/>
    <property type="project" value="UniProtKB-SubCell"/>
</dbReference>
<dbReference type="SUPFAM" id="SSF56935">
    <property type="entry name" value="Porins"/>
    <property type="match status" value="1"/>
</dbReference>
<keyword evidence="6 8" id="KW-0472">Membrane</keyword>
<evidence type="ECO:0000313" key="13">
    <source>
        <dbReference type="EMBL" id="TDO19720.1"/>
    </source>
</evidence>
<organism evidence="13 14">
    <name type="scientific">Pedobacter duraquae</name>
    <dbReference type="NCBI Taxonomy" id="425511"/>
    <lineage>
        <taxon>Bacteria</taxon>
        <taxon>Pseudomonadati</taxon>
        <taxon>Bacteroidota</taxon>
        <taxon>Sphingobacteriia</taxon>
        <taxon>Sphingobacteriales</taxon>
        <taxon>Sphingobacteriaceae</taxon>
        <taxon>Pedobacter</taxon>
    </lineage>
</organism>
<evidence type="ECO:0000256" key="1">
    <source>
        <dbReference type="ARBA" id="ARBA00004571"/>
    </source>
</evidence>
<evidence type="ECO:0000256" key="3">
    <source>
        <dbReference type="ARBA" id="ARBA00022452"/>
    </source>
</evidence>
<comment type="caution">
    <text evidence="13">The sequence shown here is derived from an EMBL/GenBank/DDBJ whole genome shotgun (WGS) entry which is preliminary data.</text>
</comment>
<comment type="subcellular location">
    <subcellularLocation>
        <location evidence="1 8">Cell outer membrane</location>
        <topology evidence="1 8">Multi-pass membrane protein</topology>
    </subcellularLocation>
</comment>
<keyword evidence="14" id="KW-1185">Reference proteome</keyword>
<evidence type="ECO:0000256" key="9">
    <source>
        <dbReference type="RuleBase" id="RU003357"/>
    </source>
</evidence>
<dbReference type="NCBIfam" id="TIGR04056">
    <property type="entry name" value="OMP_RagA_SusC"/>
    <property type="match status" value="1"/>
</dbReference>